<dbReference type="FunFam" id="1.10.10.10:FF:000322">
    <property type="entry name" value="Probable disease resistance protein At1g63360"/>
    <property type="match status" value="1"/>
</dbReference>
<sequence length="981" mass="112617">MAELAEPVVSFIIERLSNLCIEEGKHLHGASDQAEQLQSELKLMQGLLRDADAKQRDDAVIREWISQSKDLAYEAEDLIETFAFKVGSRRGGGLVNVLKRYTCIFKECYMRHRVGVDIQGLNTRVSNLTSCFRDYGIRTIVEKEGPSSRQLQWIRRIYSHVEEEDFVGLERNVEVLVPKVVSEDGTSHYRVVSICGMGGLGKTTIARKVYNHPNVRRHFDRFAWFCISQQWQTKEILQGILVNLIPEKKDEIVKSWSADELVRQLYHIQQNKRCLIVLDDIWSFDAWECIKYAFPTREKGSKILVTTRNKDVVVRMDAFHHEPRLLSFDESWELFQKKALGERYNHEGPITGELAQISKKILDGCGGLPLAIILCARMLRTAKEDEWLKVLQSLPKTKSRWMYGGPQGLDYLWSAYCALPLRLKACFLYLGNFPNNSRIQVEKLCQLWIAEGLISAEDRASEETMMDVAAKYFSELVVRSLVTLEEDEVSDLRLMSGHVHDLIRDLCISVGAEVEFFEIMEREGTSYYQRQMRSEAQRCAIYFNRYYNVSDVFPSYNLRSLLCLNSERSGQGSRWPRGLFNFKKLRLLRVLDFDRVSFQDGKLPEGVGELVHLRYLSFRGCYLEHLPSYIGNFLYLQTLDLRVQKDCIMTISNVIWKLKRLRHLYFPLAFQTSDHHGMLKLDSLKELEILEGLDTSVCKAEDLIKLTNLRILAATAEGNLKDLELIIRCIGINSSHLKRTSLDIKKFDCYSEERLSLIKRLFSCPVLDTLQIEGRIGKTSEIGTISGRFTEIVLNGSELDQDPMPTLENLPNLRILVLEVEACLGKKLRCSDTGFPELRSLKLSKLYNLEEWEVGKGALQKLSTLEVSMCRRMKKLPEGLQSIITLRKLKISMMPQQFLGRLRMKNGTGGEDRHKINSKCSIEFGNDDPWLESTNSASQQNNSFDGRITESQASSSSHSPNLIGSFACIPETERERDVYLQ</sequence>
<dbReference type="EMBL" id="HG739087">
    <property type="protein sequence ID" value="CDO99302.1"/>
    <property type="molecule type" value="Genomic_DNA"/>
</dbReference>
<feature type="domain" description="Disease resistance R13L4/SHOC-2-like LRR" evidence="12">
    <location>
        <begin position="580"/>
        <end position="893"/>
    </location>
</feature>
<feature type="domain" description="NB-ARC" evidence="9">
    <location>
        <begin position="172"/>
        <end position="340"/>
    </location>
</feature>
<feature type="domain" description="Disease resistance protein winged helix" evidence="11">
    <location>
        <begin position="433"/>
        <end position="507"/>
    </location>
</feature>
<proteinExistence type="inferred from homology"/>
<dbReference type="InParanoid" id="A0A068TTD4"/>
<dbReference type="InterPro" id="IPR058922">
    <property type="entry name" value="WHD_DRP"/>
</dbReference>
<evidence type="ECO:0000256" key="1">
    <source>
        <dbReference type="ARBA" id="ARBA00008894"/>
    </source>
</evidence>
<evidence type="ECO:0000256" key="7">
    <source>
        <dbReference type="SAM" id="Coils"/>
    </source>
</evidence>
<feature type="region of interest" description="Disordered" evidence="8">
    <location>
        <begin position="948"/>
        <end position="967"/>
    </location>
</feature>
<dbReference type="Pfam" id="PF00931">
    <property type="entry name" value="NB-ARC"/>
    <property type="match status" value="1"/>
</dbReference>
<keyword evidence="2" id="KW-0433">Leucine-rich repeat</keyword>
<organism evidence="13 14">
    <name type="scientific">Coffea canephora</name>
    <name type="common">Robusta coffee</name>
    <dbReference type="NCBI Taxonomy" id="49390"/>
    <lineage>
        <taxon>Eukaryota</taxon>
        <taxon>Viridiplantae</taxon>
        <taxon>Streptophyta</taxon>
        <taxon>Embryophyta</taxon>
        <taxon>Tracheophyta</taxon>
        <taxon>Spermatophyta</taxon>
        <taxon>Magnoliopsida</taxon>
        <taxon>eudicotyledons</taxon>
        <taxon>Gunneridae</taxon>
        <taxon>Pentapetalae</taxon>
        <taxon>asterids</taxon>
        <taxon>lamiids</taxon>
        <taxon>Gentianales</taxon>
        <taxon>Rubiaceae</taxon>
        <taxon>Ixoroideae</taxon>
        <taxon>Gardenieae complex</taxon>
        <taxon>Bertiereae - Coffeeae clade</taxon>
        <taxon>Coffeeae</taxon>
        <taxon>Coffea</taxon>
    </lineage>
</organism>
<evidence type="ECO:0000256" key="8">
    <source>
        <dbReference type="SAM" id="MobiDB-lite"/>
    </source>
</evidence>
<dbReference type="CDD" id="cd14798">
    <property type="entry name" value="RX-CC_like"/>
    <property type="match status" value="1"/>
</dbReference>
<dbReference type="SUPFAM" id="SSF52540">
    <property type="entry name" value="P-loop containing nucleoside triphosphate hydrolases"/>
    <property type="match status" value="1"/>
</dbReference>
<name>A0A068TTD4_COFCA</name>
<evidence type="ECO:0000256" key="6">
    <source>
        <dbReference type="ARBA" id="ARBA00022840"/>
    </source>
</evidence>
<dbReference type="OMA" id="GHINELP"/>
<dbReference type="Pfam" id="PF23598">
    <property type="entry name" value="LRR_14"/>
    <property type="match status" value="1"/>
</dbReference>
<keyword evidence="14" id="KW-1185">Reference proteome</keyword>
<dbReference type="InterPro" id="IPR038005">
    <property type="entry name" value="RX-like_CC"/>
</dbReference>
<keyword evidence="6" id="KW-0067">ATP-binding</keyword>
<keyword evidence="5" id="KW-0611">Plant defense</keyword>
<dbReference type="InterPro" id="IPR002182">
    <property type="entry name" value="NB-ARC"/>
</dbReference>
<dbReference type="Gene3D" id="1.10.8.430">
    <property type="entry name" value="Helical domain of apoptotic protease-activating factors"/>
    <property type="match status" value="1"/>
</dbReference>
<dbReference type="InterPro" id="IPR036388">
    <property type="entry name" value="WH-like_DNA-bd_sf"/>
</dbReference>
<dbReference type="PANTHER" id="PTHR23155:SF1185">
    <property type="entry name" value="DISEASE RESISTANCE RPP8-LIKE PROTEIN 3-RELATED"/>
    <property type="match status" value="1"/>
</dbReference>
<dbReference type="Gene3D" id="1.20.5.4130">
    <property type="match status" value="1"/>
</dbReference>
<keyword evidence="3" id="KW-0677">Repeat</keyword>
<dbReference type="PANTHER" id="PTHR23155">
    <property type="entry name" value="DISEASE RESISTANCE PROTEIN RP"/>
    <property type="match status" value="1"/>
</dbReference>
<dbReference type="GO" id="GO:0051607">
    <property type="term" value="P:defense response to virus"/>
    <property type="evidence" value="ECO:0007669"/>
    <property type="project" value="UniProtKB-ARBA"/>
</dbReference>
<evidence type="ECO:0000256" key="5">
    <source>
        <dbReference type="ARBA" id="ARBA00022821"/>
    </source>
</evidence>
<evidence type="ECO:0000259" key="10">
    <source>
        <dbReference type="Pfam" id="PF18052"/>
    </source>
</evidence>
<dbReference type="Pfam" id="PF23559">
    <property type="entry name" value="WHD_DRP"/>
    <property type="match status" value="1"/>
</dbReference>
<gene>
    <name evidence="13" type="ORF">GSCOC_T00026411001</name>
</gene>
<feature type="domain" description="Disease resistance N-terminal" evidence="10">
    <location>
        <begin position="8"/>
        <end position="90"/>
    </location>
</feature>
<dbReference type="InterPro" id="IPR027417">
    <property type="entry name" value="P-loop_NTPase"/>
</dbReference>
<evidence type="ECO:0000313" key="14">
    <source>
        <dbReference type="Proteomes" id="UP000295252"/>
    </source>
</evidence>
<protein>
    <recommendedName>
        <fullName evidence="15">AAA+ ATPase domain-containing protein</fullName>
    </recommendedName>
</protein>
<reference evidence="14" key="1">
    <citation type="journal article" date="2014" name="Science">
        <title>The coffee genome provides insight into the convergent evolution of caffeine biosynthesis.</title>
        <authorList>
            <person name="Denoeud F."/>
            <person name="Carretero-Paulet L."/>
            <person name="Dereeper A."/>
            <person name="Droc G."/>
            <person name="Guyot R."/>
            <person name="Pietrella M."/>
            <person name="Zheng C."/>
            <person name="Alberti A."/>
            <person name="Anthony F."/>
            <person name="Aprea G."/>
            <person name="Aury J.M."/>
            <person name="Bento P."/>
            <person name="Bernard M."/>
            <person name="Bocs S."/>
            <person name="Campa C."/>
            <person name="Cenci A."/>
            <person name="Combes M.C."/>
            <person name="Crouzillat D."/>
            <person name="Da Silva C."/>
            <person name="Daddiego L."/>
            <person name="De Bellis F."/>
            <person name="Dussert S."/>
            <person name="Garsmeur O."/>
            <person name="Gayraud T."/>
            <person name="Guignon V."/>
            <person name="Jahn K."/>
            <person name="Jamilloux V."/>
            <person name="Joet T."/>
            <person name="Labadie K."/>
            <person name="Lan T."/>
            <person name="Leclercq J."/>
            <person name="Lepelley M."/>
            <person name="Leroy T."/>
            <person name="Li L.T."/>
            <person name="Librado P."/>
            <person name="Lopez L."/>
            <person name="Munoz A."/>
            <person name="Noel B."/>
            <person name="Pallavicini A."/>
            <person name="Perrotta G."/>
            <person name="Poncet V."/>
            <person name="Pot D."/>
            <person name="Priyono X."/>
            <person name="Rigoreau M."/>
            <person name="Rouard M."/>
            <person name="Rozas J."/>
            <person name="Tranchant-Dubreuil C."/>
            <person name="VanBuren R."/>
            <person name="Zhang Q."/>
            <person name="Andrade A.C."/>
            <person name="Argout X."/>
            <person name="Bertrand B."/>
            <person name="de Kochko A."/>
            <person name="Graziosi G."/>
            <person name="Henry R.J."/>
            <person name="Jayarama X."/>
            <person name="Ming R."/>
            <person name="Nagai C."/>
            <person name="Rounsley S."/>
            <person name="Sankoff D."/>
            <person name="Giuliano G."/>
            <person name="Albert V.A."/>
            <person name="Wincker P."/>
            <person name="Lashermes P."/>
        </authorList>
    </citation>
    <scope>NUCLEOTIDE SEQUENCE [LARGE SCALE GENOMIC DNA]</scope>
    <source>
        <strain evidence="14">cv. DH200-94</strain>
    </source>
</reference>
<accession>A0A068TTD4</accession>
<feature type="coiled-coil region" evidence="7">
    <location>
        <begin position="27"/>
        <end position="54"/>
    </location>
</feature>
<keyword evidence="7" id="KW-0175">Coiled coil</keyword>
<dbReference type="GO" id="GO:0005524">
    <property type="term" value="F:ATP binding"/>
    <property type="evidence" value="ECO:0007669"/>
    <property type="project" value="UniProtKB-KW"/>
</dbReference>
<keyword evidence="4" id="KW-0547">Nucleotide-binding</keyword>
<dbReference type="PhylomeDB" id="A0A068TTD4"/>
<dbReference type="GO" id="GO:0098542">
    <property type="term" value="P:defense response to other organism"/>
    <property type="evidence" value="ECO:0007669"/>
    <property type="project" value="TreeGrafter"/>
</dbReference>
<dbReference type="Gene3D" id="3.40.50.300">
    <property type="entry name" value="P-loop containing nucleotide triphosphate hydrolases"/>
    <property type="match status" value="1"/>
</dbReference>
<dbReference type="GO" id="GO:0043531">
    <property type="term" value="F:ADP binding"/>
    <property type="evidence" value="ECO:0007669"/>
    <property type="project" value="InterPro"/>
</dbReference>
<comment type="similarity">
    <text evidence="1">Belongs to the disease resistance NB-LRR family.</text>
</comment>
<evidence type="ECO:0000313" key="13">
    <source>
        <dbReference type="EMBL" id="CDO99302.1"/>
    </source>
</evidence>
<dbReference type="Gramene" id="CDO99302">
    <property type="protein sequence ID" value="CDO99302"/>
    <property type="gene ID" value="GSCOC_T00026411001"/>
</dbReference>
<evidence type="ECO:0000259" key="12">
    <source>
        <dbReference type="Pfam" id="PF23598"/>
    </source>
</evidence>
<evidence type="ECO:0000256" key="3">
    <source>
        <dbReference type="ARBA" id="ARBA00022737"/>
    </source>
</evidence>
<evidence type="ECO:0000259" key="11">
    <source>
        <dbReference type="Pfam" id="PF23559"/>
    </source>
</evidence>
<dbReference type="Gene3D" id="3.80.10.10">
    <property type="entry name" value="Ribonuclease Inhibitor"/>
    <property type="match status" value="1"/>
</dbReference>
<dbReference type="Gene3D" id="1.10.10.10">
    <property type="entry name" value="Winged helix-like DNA-binding domain superfamily/Winged helix DNA-binding domain"/>
    <property type="match status" value="1"/>
</dbReference>
<dbReference type="InterPro" id="IPR044974">
    <property type="entry name" value="Disease_R_plants"/>
</dbReference>
<evidence type="ECO:0000256" key="2">
    <source>
        <dbReference type="ARBA" id="ARBA00022614"/>
    </source>
</evidence>
<dbReference type="Proteomes" id="UP000295252">
    <property type="component" value="Chromosome V"/>
</dbReference>
<dbReference type="FunFam" id="3.40.50.300:FF:001091">
    <property type="entry name" value="Probable disease resistance protein At1g61300"/>
    <property type="match status" value="1"/>
</dbReference>
<feature type="compositionally biased region" description="Polar residues" evidence="8">
    <location>
        <begin position="948"/>
        <end position="962"/>
    </location>
</feature>
<evidence type="ECO:0008006" key="15">
    <source>
        <dbReference type="Google" id="ProtNLM"/>
    </source>
</evidence>
<dbReference type="FunCoup" id="A0A068TTD4">
    <property type="interactions" value="18"/>
</dbReference>
<evidence type="ECO:0000256" key="4">
    <source>
        <dbReference type="ARBA" id="ARBA00022741"/>
    </source>
</evidence>
<dbReference type="InterPro" id="IPR042197">
    <property type="entry name" value="Apaf_helical"/>
</dbReference>
<evidence type="ECO:0000259" key="9">
    <source>
        <dbReference type="Pfam" id="PF00931"/>
    </source>
</evidence>
<dbReference type="InterPro" id="IPR041118">
    <property type="entry name" value="Rx_N"/>
</dbReference>
<dbReference type="Pfam" id="PF18052">
    <property type="entry name" value="Rx_N"/>
    <property type="match status" value="1"/>
</dbReference>
<dbReference type="AlphaFoldDB" id="A0A068TTD4"/>
<dbReference type="InterPro" id="IPR055414">
    <property type="entry name" value="LRR_R13L4/SHOC2-like"/>
</dbReference>
<dbReference type="SUPFAM" id="SSF52058">
    <property type="entry name" value="L domain-like"/>
    <property type="match status" value="1"/>
</dbReference>
<dbReference type="InterPro" id="IPR032675">
    <property type="entry name" value="LRR_dom_sf"/>
</dbReference>
<dbReference type="PRINTS" id="PR00364">
    <property type="entry name" value="DISEASERSIST"/>
</dbReference>